<protein>
    <submittedName>
        <fullName evidence="1">DUF4851 domain-containing protein</fullName>
    </submittedName>
</protein>
<dbReference type="Pfam" id="PF16143">
    <property type="entry name" value="DUF4851"/>
    <property type="match status" value="1"/>
</dbReference>
<organism evidence="1 2">
    <name type="scientific">Nitratidesulfovibrio oxamicus</name>
    <dbReference type="NCBI Taxonomy" id="32016"/>
    <lineage>
        <taxon>Bacteria</taxon>
        <taxon>Pseudomonadati</taxon>
        <taxon>Thermodesulfobacteriota</taxon>
        <taxon>Desulfovibrionia</taxon>
        <taxon>Desulfovibrionales</taxon>
        <taxon>Desulfovibrionaceae</taxon>
        <taxon>Nitratidesulfovibrio</taxon>
    </lineage>
</organism>
<dbReference type="PROSITE" id="PS51257">
    <property type="entry name" value="PROKAR_LIPOPROTEIN"/>
    <property type="match status" value="1"/>
</dbReference>
<sequence>MLTFHRYGVGTSPSGPRYLLFLPLLLLALLVSACAPLTRGLGGKDVVSSARPPMVVRPAAGFDLLGSGVASPVLDTELGLRHADVGWAFYADAARERQLAVVLSETPDGWQWELDLSSPWREVRRDVYATGPARFVGATFLMPASADPFSLMLPAPPTLHADEGEWRWLVRRYTQLFDFRAVKLVVEYREPIPAGVGEQLADALDAGQQPSGRAGALLGEFEARSRAAFSVLAYPEGGLEAKNFAHDASRVHVRNLAGMAGGMEPIRNLPSDDR</sequence>
<keyword evidence="2" id="KW-1185">Reference proteome</keyword>
<proteinExistence type="predicted"/>
<comment type="caution">
    <text evidence="1">The sequence shown here is derived from an EMBL/GenBank/DDBJ whole genome shotgun (WGS) entry which is preliminary data.</text>
</comment>
<dbReference type="Proteomes" id="UP001194469">
    <property type="component" value="Unassembled WGS sequence"/>
</dbReference>
<evidence type="ECO:0000313" key="1">
    <source>
        <dbReference type="EMBL" id="MBG3876640.1"/>
    </source>
</evidence>
<dbReference type="RefSeq" id="WP_196608761.1">
    <property type="nucleotide sequence ID" value="NZ_VRYY01000141.1"/>
</dbReference>
<reference evidence="1 2" key="1">
    <citation type="submission" date="2019-08" db="EMBL/GenBank/DDBJ databases">
        <authorList>
            <person name="Luo N."/>
        </authorList>
    </citation>
    <scope>NUCLEOTIDE SEQUENCE [LARGE SCALE GENOMIC DNA]</scope>
    <source>
        <strain evidence="1 2">NCIMB 9442</strain>
    </source>
</reference>
<gene>
    <name evidence="1" type="ORF">FVW20_06265</name>
</gene>
<accession>A0ABS0J2J6</accession>
<evidence type="ECO:0000313" key="2">
    <source>
        <dbReference type="Proteomes" id="UP001194469"/>
    </source>
</evidence>
<dbReference type="InterPro" id="IPR032323">
    <property type="entry name" value="DUF4851"/>
</dbReference>
<name>A0ABS0J2J6_9BACT</name>
<dbReference type="EMBL" id="VRYY01000141">
    <property type="protein sequence ID" value="MBG3876640.1"/>
    <property type="molecule type" value="Genomic_DNA"/>
</dbReference>